<evidence type="ECO:0000259" key="2">
    <source>
        <dbReference type="Pfam" id="PF12937"/>
    </source>
</evidence>
<dbReference type="Gene3D" id="1.20.1280.50">
    <property type="match status" value="1"/>
</dbReference>
<comment type="caution">
    <text evidence="3">The sequence shown here is derived from an EMBL/GenBank/DDBJ whole genome shotgun (WGS) entry which is preliminary data.</text>
</comment>
<evidence type="ECO:0000256" key="1">
    <source>
        <dbReference type="SAM" id="MobiDB-lite"/>
    </source>
</evidence>
<dbReference type="InterPro" id="IPR001810">
    <property type="entry name" value="F-box_dom"/>
</dbReference>
<dbReference type="SUPFAM" id="SSF81383">
    <property type="entry name" value="F-box domain"/>
    <property type="match status" value="1"/>
</dbReference>
<organism evidence="3 4">
    <name type="scientific">Lentinula boryana</name>
    <dbReference type="NCBI Taxonomy" id="40481"/>
    <lineage>
        <taxon>Eukaryota</taxon>
        <taxon>Fungi</taxon>
        <taxon>Dikarya</taxon>
        <taxon>Basidiomycota</taxon>
        <taxon>Agaricomycotina</taxon>
        <taxon>Agaricomycetes</taxon>
        <taxon>Agaricomycetidae</taxon>
        <taxon>Agaricales</taxon>
        <taxon>Marasmiineae</taxon>
        <taxon>Omphalotaceae</taxon>
        <taxon>Lentinula</taxon>
    </lineage>
</organism>
<dbReference type="InterPro" id="IPR036047">
    <property type="entry name" value="F-box-like_dom_sf"/>
</dbReference>
<name>A0ABQ8QFW7_9AGAR</name>
<protein>
    <recommendedName>
        <fullName evidence="2">F-box domain-containing protein</fullName>
    </recommendedName>
</protein>
<dbReference type="Pfam" id="PF12937">
    <property type="entry name" value="F-box-like"/>
    <property type="match status" value="1"/>
</dbReference>
<evidence type="ECO:0000313" key="3">
    <source>
        <dbReference type="EMBL" id="KAJ3997374.1"/>
    </source>
</evidence>
<evidence type="ECO:0000313" key="4">
    <source>
        <dbReference type="Proteomes" id="UP001163828"/>
    </source>
</evidence>
<keyword evidence="4" id="KW-1185">Reference proteome</keyword>
<feature type="region of interest" description="Disordered" evidence="1">
    <location>
        <begin position="1"/>
        <end position="25"/>
    </location>
</feature>
<feature type="domain" description="F-box" evidence="2">
    <location>
        <begin position="109"/>
        <end position="161"/>
    </location>
</feature>
<dbReference type="EMBL" id="MU790584">
    <property type="protein sequence ID" value="KAJ3997374.1"/>
    <property type="molecule type" value="Genomic_DNA"/>
</dbReference>
<dbReference type="Proteomes" id="UP001163828">
    <property type="component" value="Unassembled WGS sequence"/>
</dbReference>
<gene>
    <name evidence="3" type="ORF">F5050DRAFT_1434744</name>
</gene>
<sequence length="379" mass="43306">MSLQYYVGPDSSPLNKPPLEENTNTGFTSRSIKLLDDGIGYLQRTLLGFDAKADNSHLAHLQPDLFSWKEQGQVSSGDTNAFTCHGEPSTEIPGSKILFRTLEDRVSVDRLPVELLREIFSYSLPGRDWRLHRSPPPQVVLIQVCTSWRSIALSYPMLWSTFMIFYPIKHHTIPMTKMWLEYSGQHPLTLYIGHRGFKRDDALTTTDIVIGLLRPHVHRWKAAVFVLQSGLQSSLLTLPRNGFPLLETLCFDVISTERWKPNNVACVEDIFFPSSLPRLREYTWNTYSPSLHTFSSIPTSLTYLAGTFVMDLSFFDMLSMMEHLHTLRLYQYKEELQDSARPDKPISFFLDLMNAPSLKVLLIGQCLSDEGHKGFCPEV</sequence>
<accession>A0ABQ8QFW7</accession>
<reference evidence="3" key="1">
    <citation type="submission" date="2022-08" db="EMBL/GenBank/DDBJ databases">
        <authorList>
            <consortium name="DOE Joint Genome Institute"/>
            <person name="Min B."/>
            <person name="Riley R."/>
            <person name="Sierra-Patev S."/>
            <person name="Naranjo-Ortiz M."/>
            <person name="Looney B."/>
            <person name="Konkel Z."/>
            <person name="Slot J.C."/>
            <person name="Sakamoto Y."/>
            <person name="Steenwyk J.L."/>
            <person name="Rokas A."/>
            <person name="Carro J."/>
            <person name="Camarero S."/>
            <person name="Ferreira P."/>
            <person name="Molpeceres G."/>
            <person name="Ruiz-Duenas F.J."/>
            <person name="Serrano A."/>
            <person name="Henrissat B."/>
            <person name="Drula E."/>
            <person name="Hughes K.W."/>
            <person name="Mata J.L."/>
            <person name="Ishikawa N.K."/>
            <person name="Vargas-Isla R."/>
            <person name="Ushijima S."/>
            <person name="Smith C.A."/>
            <person name="Ahrendt S."/>
            <person name="Andreopoulos W."/>
            <person name="He G."/>
            <person name="Labutti K."/>
            <person name="Lipzen A."/>
            <person name="Ng V."/>
            <person name="Sandor L."/>
            <person name="Barry K."/>
            <person name="Martinez A.T."/>
            <person name="Xiao Y."/>
            <person name="Gibbons J.G."/>
            <person name="Terashima K."/>
            <person name="Hibbett D.S."/>
            <person name="Grigoriev I.V."/>
        </authorList>
    </citation>
    <scope>NUCLEOTIDE SEQUENCE</scope>
    <source>
        <strain evidence="3">TFB10827</strain>
    </source>
</reference>
<proteinExistence type="predicted"/>